<accession>A0A9J5YGG5</accession>
<dbReference type="Proteomes" id="UP000824120">
    <property type="component" value="Chromosome 6"/>
</dbReference>
<dbReference type="AlphaFoldDB" id="A0A9J5YGG5"/>
<protein>
    <submittedName>
        <fullName evidence="1">Uncharacterized protein</fullName>
    </submittedName>
</protein>
<sequence>MSNAFFAKLWSNFRISASMWSAYMWNKYNKNVPPTHAREGENAQDEVLEIKTFITEGNWDETN</sequence>
<evidence type="ECO:0000313" key="1">
    <source>
        <dbReference type="EMBL" id="KAG5599173.1"/>
    </source>
</evidence>
<dbReference type="EMBL" id="JACXVP010000006">
    <property type="protein sequence ID" value="KAG5599173.1"/>
    <property type="molecule type" value="Genomic_DNA"/>
</dbReference>
<keyword evidence="2" id="KW-1185">Reference proteome</keyword>
<gene>
    <name evidence="1" type="ORF">H5410_030543</name>
</gene>
<evidence type="ECO:0000313" key="2">
    <source>
        <dbReference type="Proteomes" id="UP000824120"/>
    </source>
</evidence>
<name>A0A9J5YGG5_SOLCO</name>
<organism evidence="1 2">
    <name type="scientific">Solanum commersonii</name>
    <name type="common">Commerson's wild potato</name>
    <name type="synonym">Commerson's nightshade</name>
    <dbReference type="NCBI Taxonomy" id="4109"/>
    <lineage>
        <taxon>Eukaryota</taxon>
        <taxon>Viridiplantae</taxon>
        <taxon>Streptophyta</taxon>
        <taxon>Embryophyta</taxon>
        <taxon>Tracheophyta</taxon>
        <taxon>Spermatophyta</taxon>
        <taxon>Magnoliopsida</taxon>
        <taxon>eudicotyledons</taxon>
        <taxon>Gunneridae</taxon>
        <taxon>Pentapetalae</taxon>
        <taxon>asterids</taxon>
        <taxon>lamiids</taxon>
        <taxon>Solanales</taxon>
        <taxon>Solanaceae</taxon>
        <taxon>Solanoideae</taxon>
        <taxon>Solaneae</taxon>
        <taxon>Solanum</taxon>
    </lineage>
</organism>
<proteinExistence type="predicted"/>
<reference evidence="1 2" key="1">
    <citation type="submission" date="2020-09" db="EMBL/GenBank/DDBJ databases">
        <title>De no assembly of potato wild relative species, Solanum commersonii.</title>
        <authorList>
            <person name="Cho K."/>
        </authorList>
    </citation>
    <scope>NUCLEOTIDE SEQUENCE [LARGE SCALE GENOMIC DNA]</scope>
    <source>
        <strain evidence="1">LZ3.2</strain>
        <tissue evidence="1">Leaf</tissue>
    </source>
</reference>
<comment type="caution">
    <text evidence="1">The sequence shown here is derived from an EMBL/GenBank/DDBJ whole genome shotgun (WGS) entry which is preliminary data.</text>
</comment>